<dbReference type="GO" id="GO:0005829">
    <property type="term" value="C:cytosol"/>
    <property type="evidence" value="ECO:0007669"/>
    <property type="project" value="TreeGrafter"/>
</dbReference>
<dbReference type="NCBIfam" id="TIGR00755">
    <property type="entry name" value="ksgA"/>
    <property type="match status" value="1"/>
</dbReference>
<evidence type="ECO:0000256" key="4">
    <source>
        <dbReference type="ARBA" id="ARBA00022679"/>
    </source>
</evidence>
<dbReference type="AlphaFoldDB" id="A0A455T9U8"/>
<name>A0A455T9U8_9GAMM</name>
<gene>
    <name evidence="7 10" type="primary">ksgA</name>
    <name evidence="7" type="synonym">rsmA</name>
    <name evidence="10" type="ORF">BUCNMO_112</name>
</gene>
<dbReference type="FunFam" id="1.10.8.100:FF:000001">
    <property type="entry name" value="Ribosomal RNA small subunit methyltransferase A"/>
    <property type="match status" value="1"/>
</dbReference>
<dbReference type="RefSeq" id="WP_232037629.1">
    <property type="nucleotide sequence ID" value="NZ_AP019379.1"/>
</dbReference>
<dbReference type="InterPro" id="IPR001737">
    <property type="entry name" value="KsgA/Erm"/>
</dbReference>
<proteinExistence type="inferred from homology"/>
<comment type="catalytic activity">
    <reaction evidence="7">
        <text>adenosine(1518)/adenosine(1519) in 16S rRNA + 4 S-adenosyl-L-methionine = N(6)-dimethyladenosine(1518)/N(6)-dimethyladenosine(1519) in 16S rRNA + 4 S-adenosyl-L-homocysteine + 4 H(+)</text>
        <dbReference type="Rhea" id="RHEA:19609"/>
        <dbReference type="Rhea" id="RHEA-COMP:10232"/>
        <dbReference type="Rhea" id="RHEA-COMP:10233"/>
        <dbReference type="ChEBI" id="CHEBI:15378"/>
        <dbReference type="ChEBI" id="CHEBI:57856"/>
        <dbReference type="ChEBI" id="CHEBI:59789"/>
        <dbReference type="ChEBI" id="CHEBI:74411"/>
        <dbReference type="ChEBI" id="CHEBI:74493"/>
        <dbReference type="EC" id="2.1.1.182"/>
    </reaction>
</comment>
<dbReference type="Pfam" id="PF00398">
    <property type="entry name" value="RrnaAD"/>
    <property type="match status" value="1"/>
</dbReference>
<keyword evidence="4 7" id="KW-0808">Transferase</keyword>
<evidence type="ECO:0000256" key="8">
    <source>
        <dbReference type="PROSITE-ProRule" id="PRU01026"/>
    </source>
</evidence>
<organism evidence="10 11">
    <name type="scientific">Buchnera aphidicola</name>
    <name type="common">Nipponaphis monzeni</name>
    <dbReference type="NCBI Taxonomy" id="2495405"/>
    <lineage>
        <taxon>Bacteria</taxon>
        <taxon>Pseudomonadati</taxon>
        <taxon>Pseudomonadota</taxon>
        <taxon>Gammaproteobacteria</taxon>
        <taxon>Enterobacterales</taxon>
        <taxon>Erwiniaceae</taxon>
        <taxon>Buchnera</taxon>
    </lineage>
</organism>
<accession>A0A455T9U8</accession>
<dbReference type="SUPFAM" id="SSF53335">
    <property type="entry name" value="S-adenosyl-L-methionine-dependent methyltransferases"/>
    <property type="match status" value="1"/>
</dbReference>
<evidence type="ECO:0000256" key="1">
    <source>
        <dbReference type="ARBA" id="ARBA00022490"/>
    </source>
</evidence>
<evidence type="ECO:0000256" key="7">
    <source>
        <dbReference type="HAMAP-Rule" id="MF_00607"/>
    </source>
</evidence>
<feature type="binding site" evidence="7 8">
    <location>
        <position position="112"/>
    </location>
    <ligand>
        <name>S-adenosyl-L-methionine</name>
        <dbReference type="ChEBI" id="CHEBI:59789"/>
    </ligand>
</feature>
<reference evidence="10 11" key="1">
    <citation type="journal article" date="2019" name="Proc. Natl. Acad. Sci. U.S.A.">
        <title>Exaggeration and cooption of innate immunity for social defense.</title>
        <authorList>
            <person name="Kutsukake M."/>
            <person name="Moriyama M."/>
            <person name="Shigenobu S."/>
            <person name="Meng X.-Y."/>
            <person name="Nikoh N."/>
            <person name="Noda C."/>
            <person name="Kobayashi S."/>
            <person name="Fukatsu T."/>
        </authorList>
    </citation>
    <scope>NUCLEOTIDE SEQUENCE [LARGE SCALE GENOMIC DNA]</scope>
    <source>
        <strain evidence="10 11">Nmo</strain>
    </source>
</reference>
<dbReference type="InterPro" id="IPR011530">
    <property type="entry name" value="rRNA_adenine_dimethylase"/>
</dbReference>
<protein>
    <recommendedName>
        <fullName evidence="7">Ribosomal RNA small subunit methyltransferase A</fullName>
        <ecNumber evidence="7">2.1.1.182</ecNumber>
    </recommendedName>
    <alternativeName>
        <fullName evidence="7">16S rRNA (adenine(1518)-N(6)/adenine(1519)-N(6))-dimethyltransferase</fullName>
    </alternativeName>
    <alternativeName>
        <fullName evidence="7">16S rRNA dimethyladenosine transferase</fullName>
    </alternativeName>
    <alternativeName>
        <fullName evidence="7">16S rRNA dimethylase</fullName>
    </alternativeName>
    <alternativeName>
        <fullName evidence="7">S-adenosylmethionine-6-N', N'-adenosyl(rRNA) dimethyltransferase</fullName>
    </alternativeName>
</protein>
<evidence type="ECO:0000256" key="3">
    <source>
        <dbReference type="ARBA" id="ARBA00022603"/>
    </source>
</evidence>
<keyword evidence="2 7" id="KW-0698">rRNA processing</keyword>
<dbReference type="GO" id="GO:0052908">
    <property type="term" value="F:16S rRNA (adenine(1518)-N(6)/adenine(1519)-N(6))-dimethyltransferase activity"/>
    <property type="evidence" value="ECO:0007669"/>
    <property type="project" value="UniProtKB-EC"/>
</dbReference>
<dbReference type="EMBL" id="AP019379">
    <property type="protein sequence ID" value="BBI01127.1"/>
    <property type="molecule type" value="Genomic_DNA"/>
</dbReference>
<feature type="domain" description="Ribosomal RNA adenine methylase transferase N-terminal" evidence="9">
    <location>
        <begin position="25"/>
        <end position="198"/>
    </location>
</feature>
<feature type="binding site" evidence="7 8">
    <location>
        <position position="45"/>
    </location>
    <ligand>
        <name>S-adenosyl-L-methionine</name>
        <dbReference type="ChEBI" id="CHEBI:59789"/>
    </ligand>
</feature>
<keyword evidence="1 7" id="KW-0963">Cytoplasm</keyword>
<dbReference type="InterPro" id="IPR020598">
    <property type="entry name" value="rRNA_Ade_methylase_Trfase_N"/>
</dbReference>
<dbReference type="InterPro" id="IPR029063">
    <property type="entry name" value="SAM-dependent_MTases_sf"/>
</dbReference>
<dbReference type="PANTHER" id="PTHR11727">
    <property type="entry name" value="DIMETHYLADENOSINE TRANSFERASE"/>
    <property type="match status" value="1"/>
</dbReference>
<keyword evidence="5 7" id="KW-0949">S-adenosyl-L-methionine</keyword>
<feature type="binding site" evidence="7 8">
    <location>
        <position position="18"/>
    </location>
    <ligand>
        <name>S-adenosyl-L-methionine</name>
        <dbReference type="ChEBI" id="CHEBI:59789"/>
    </ligand>
</feature>
<dbReference type="PROSITE" id="PS51689">
    <property type="entry name" value="SAM_RNA_A_N6_MT"/>
    <property type="match status" value="1"/>
</dbReference>
<keyword evidence="11" id="KW-1185">Reference proteome</keyword>
<dbReference type="GO" id="GO:0003723">
    <property type="term" value="F:RNA binding"/>
    <property type="evidence" value="ECO:0007669"/>
    <property type="project" value="UniProtKB-UniRule"/>
</dbReference>
<feature type="binding site" evidence="7 8">
    <location>
        <position position="66"/>
    </location>
    <ligand>
        <name>S-adenosyl-L-methionine</name>
        <dbReference type="ChEBI" id="CHEBI:59789"/>
    </ligand>
</feature>
<dbReference type="Gene3D" id="3.40.50.150">
    <property type="entry name" value="Vaccinia Virus protein VP39"/>
    <property type="match status" value="1"/>
</dbReference>
<evidence type="ECO:0000313" key="11">
    <source>
        <dbReference type="Proteomes" id="UP000317544"/>
    </source>
</evidence>
<sequence length="270" mass="31665">MIHIKYKGHIPRKNFGQNFLINQSIILKIIKIINPAYKDIFIEIGPGLGSLTCPFLQLVQKLFVIEIDLDLINKLKHICCNKKISFFNKNVLNFNFINFFNIVKQPMRIFGNLPYNISTKLILNLVLYEKNIFQDMHFMLQKEVAERLLATINNKSYGRLSVIVQYLCKVKKIIDVTSESFFPIPKVQSCFIQLIPKQKNNITLKEIVVLSKITNLAFQQRRKMLRHSLSQMFSVNDLIQLEINPSYRAENVSIQNYHKLTQYFINHNNN</sequence>
<dbReference type="HAMAP" id="MF_00607">
    <property type="entry name" value="16SrRNA_methyltr_A"/>
    <property type="match status" value="1"/>
</dbReference>
<evidence type="ECO:0000313" key="10">
    <source>
        <dbReference type="EMBL" id="BBI01127.1"/>
    </source>
</evidence>
<dbReference type="Gene3D" id="1.10.8.100">
    <property type="entry name" value="Ribosomal RNA adenine dimethylase-like, domain 2"/>
    <property type="match status" value="1"/>
</dbReference>
<comment type="function">
    <text evidence="7">Specifically dimethylates two adjacent adenosines (A1518 and A1519) in the loop of a conserved hairpin near the 3'-end of 16S rRNA in the 30S particle. May play a critical role in biogenesis of 30S subunits.</text>
</comment>
<dbReference type="InterPro" id="IPR023165">
    <property type="entry name" value="rRNA_Ade_diMease-like_C"/>
</dbReference>
<comment type="subcellular location">
    <subcellularLocation>
        <location evidence="7">Cytoplasm</location>
    </subcellularLocation>
</comment>
<dbReference type="PANTHER" id="PTHR11727:SF7">
    <property type="entry name" value="DIMETHYLADENOSINE TRANSFERASE-RELATED"/>
    <property type="match status" value="1"/>
</dbReference>
<dbReference type="EC" id="2.1.1.182" evidence="7"/>
<evidence type="ECO:0000256" key="5">
    <source>
        <dbReference type="ARBA" id="ARBA00022691"/>
    </source>
</evidence>
<comment type="caution">
    <text evidence="7 8">Lacks conserved residue(s) required for the propagation of feature annotation.</text>
</comment>
<evidence type="ECO:0000256" key="6">
    <source>
        <dbReference type="ARBA" id="ARBA00022884"/>
    </source>
</evidence>
<evidence type="ECO:0000256" key="2">
    <source>
        <dbReference type="ARBA" id="ARBA00022552"/>
    </source>
</evidence>
<evidence type="ECO:0000259" key="9">
    <source>
        <dbReference type="SMART" id="SM00650"/>
    </source>
</evidence>
<keyword evidence="3 7" id="KW-0489">Methyltransferase</keyword>
<dbReference type="SMART" id="SM00650">
    <property type="entry name" value="rADc"/>
    <property type="match status" value="1"/>
</dbReference>
<comment type="similarity">
    <text evidence="7">Belongs to the class I-like SAM-binding methyltransferase superfamily. rRNA adenine N(6)-methyltransferase family. RsmA subfamily.</text>
</comment>
<keyword evidence="6 7" id="KW-0694">RNA-binding</keyword>
<dbReference type="Proteomes" id="UP000317544">
    <property type="component" value="Chromosome"/>
</dbReference>
<feature type="binding site" evidence="7 8">
    <location>
        <position position="20"/>
    </location>
    <ligand>
        <name>S-adenosyl-L-methionine</name>
        <dbReference type="ChEBI" id="CHEBI:59789"/>
    </ligand>
</feature>